<dbReference type="Pfam" id="PF13452">
    <property type="entry name" value="FAS1_DH_region"/>
    <property type="match status" value="1"/>
</dbReference>
<proteinExistence type="predicted"/>
<dbReference type="InterPro" id="IPR029069">
    <property type="entry name" value="HotDog_dom_sf"/>
</dbReference>
<organism evidence="2 3">
    <name type="scientific">Candidatus Dormiibacter inghamiae</name>
    <dbReference type="NCBI Taxonomy" id="3127013"/>
    <lineage>
        <taxon>Bacteria</taxon>
        <taxon>Bacillati</taxon>
        <taxon>Candidatus Dormiibacterota</taxon>
        <taxon>Candidatus Dormibacteria</taxon>
        <taxon>Candidatus Dormibacterales</taxon>
        <taxon>Candidatus Dormibacteraceae</taxon>
        <taxon>Candidatus Dormiibacter</taxon>
    </lineage>
</organism>
<feature type="domain" description="FAS1-like dehydratase" evidence="1">
    <location>
        <begin position="1"/>
        <end position="114"/>
    </location>
</feature>
<dbReference type="AlphaFoldDB" id="A0A934KJ60"/>
<gene>
    <name evidence="2" type="ORF">JF888_10980</name>
</gene>
<evidence type="ECO:0000313" key="3">
    <source>
        <dbReference type="Proteomes" id="UP000620075"/>
    </source>
</evidence>
<comment type="caution">
    <text evidence="2">The sequence shown here is derived from an EMBL/GenBank/DDBJ whole genome shotgun (WGS) entry which is preliminary data.</text>
</comment>
<dbReference type="Gene3D" id="3.10.129.10">
    <property type="entry name" value="Hotdog Thioesterase"/>
    <property type="match status" value="1"/>
</dbReference>
<name>A0A934KJ60_9BACT</name>
<protein>
    <submittedName>
        <fullName evidence="2">MaoC family dehydratase N-terminal domain-containing protein</fullName>
    </submittedName>
</protein>
<sequence>MIGREYPPVEISIERERVEAFARAVGADPAQGVPPTFAAVYGLFATAPQLFQDAEAAVDVANLLHAEQEFEWTRHPEVGETVVAQGRIVSDQQRRGMRLLGFETFVSSGDEPVCRSKTLFIIREAA</sequence>
<dbReference type="CDD" id="cd03441">
    <property type="entry name" value="R_hydratase_like"/>
    <property type="match status" value="1"/>
</dbReference>
<evidence type="ECO:0000313" key="2">
    <source>
        <dbReference type="EMBL" id="MBJ7603698.1"/>
    </source>
</evidence>
<reference evidence="2 3" key="1">
    <citation type="submission" date="2020-10" db="EMBL/GenBank/DDBJ databases">
        <title>Ca. Dormibacterota MAGs.</title>
        <authorList>
            <person name="Montgomery K."/>
        </authorList>
    </citation>
    <scope>NUCLEOTIDE SEQUENCE [LARGE SCALE GENOMIC DNA]</scope>
    <source>
        <strain evidence="2">SC8811_S16_3</strain>
    </source>
</reference>
<accession>A0A934KJ60</accession>
<dbReference type="SUPFAM" id="SSF54637">
    <property type="entry name" value="Thioesterase/thiol ester dehydrase-isomerase"/>
    <property type="match status" value="1"/>
</dbReference>
<dbReference type="EMBL" id="JAEKNQ010000040">
    <property type="protein sequence ID" value="MBJ7603698.1"/>
    <property type="molecule type" value="Genomic_DNA"/>
</dbReference>
<dbReference type="InterPro" id="IPR039569">
    <property type="entry name" value="FAS1-like_DH_region"/>
</dbReference>
<dbReference type="Proteomes" id="UP000620075">
    <property type="component" value="Unassembled WGS sequence"/>
</dbReference>
<evidence type="ECO:0000259" key="1">
    <source>
        <dbReference type="Pfam" id="PF13452"/>
    </source>
</evidence>